<feature type="region of interest" description="Disordered" evidence="1">
    <location>
        <begin position="344"/>
        <end position="409"/>
    </location>
</feature>
<feature type="transmembrane region" description="Helical" evidence="2">
    <location>
        <begin position="21"/>
        <end position="45"/>
    </location>
</feature>
<reference evidence="4 5" key="1">
    <citation type="submission" date="2021-06" db="EMBL/GenBank/DDBJ databases">
        <title>Halomicroarcula sp. a new haloarchaeum isolated from saline soil.</title>
        <authorList>
            <person name="Duran-Viseras A."/>
            <person name="Sanchez-Porro C."/>
            <person name="Ventosa A."/>
        </authorList>
    </citation>
    <scope>NUCLEOTIDE SEQUENCE [LARGE SCALE GENOMIC DNA]</scope>
    <source>
        <strain evidence="4 5">F27</strain>
    </source>
</reference>
<comment type="caution">
    <text evidence="4">The sequence shown here is derived from an EMBL/GenBank/DDBJ whole genome shotgun (WGS) entry which is preliminary data.</text>
</comment>
<dbReference type="RefSeq" id="WP_220582829.1">
    <property type="nucleotide sequence ID" value="NZ_RKLT01000047.1"/>
</dbReference>
<evidence type="ECO:0000259" key="3">
    <source>
        <dbReference type="Pfam" id="PF23981"/>
    </source>
</evidence>
<name>A0AAW4PJU8_9EURY</name>
<feature type="compositionally biased region" description="Acidic residues" evidence="1">
    <location>
        <begin position="390"/>
        <end position="407"/>
    </location>
</feature>
<keyword evidence="2" id="KW-0812">Transmembrane</keyword>
<keyword evidence="2" id="KW-1133">Transmembrane helix</keyword>
<dbReference type="EMBL" id="RKLT01000047">
    <property type="protein sequence ID" value="MBX0298253.1"/>
    <property type="molecule type" value="Genomic_DNA"/>
</dbReference>
<gene>
    <name evidence="4" type="ORF">EGH23_25680</name>
</gene>
<evidence type="ECO:0000313" key="4">
    <source>
        <dbReference type="EMBL" id="MBX0298253.1"/>
    </source>
</evidence>
<evidence type="ECO:0000256" key="1">
    <source>
        <dbReference type="SAM" id="MobiDB-lite"/>
    </source>
</evidence>
<dbReference type="Proteomes" id="UP001430455">
    <property type="component" value="Unassembled WGS sequence"/>
</dbReference>
<evidence type="ECO:0000256" key="2">
    <source>
        <dbReference type="SAM" id="Phobius"/>
    </source>
</evidence>
<dbReference type="InterPro" id="IPR055729">
    <property type="entry name" value="DUF7305"/>
</dbReference>
<dbReference type="AlphaFoldDB" id="A0AAW4PJU8"/>
<keyword evidence="2" id="KW-0472">Membrane</keyword>
<feature type="domain" description="DUF7305" evidence="3">
    <location>
        <begin position="373"/>
        <end position="561"/>
    </location>
</feature>
<evidence type="ECO:0000313" key="5">
    <source>
        <dbReference type="Proteomes" id="UP001430455"/>
    </source>
</evidence>
<proteinExistence type="predicted"/>
<feature type="compositionally biased region" description="Polar residues" evidence="1">
    <location>
        <begin position="374"/>
        <end position="388"/>
    </location>
</feature>
<keyword evidence="5" id="KW-1185">Reference proteome</keyword>
<protein>
    <recommendedName>
        <fullName evidence="3">DUF7305 domain-containing protein</fullName>
    </recommendedName>
</protein>
<dbReference type="Pfam" id="PF23960">
    <property type="entry name" value="DUF7289"/>
    <property type="match status" value="1"/>
</dbReference>
<organism evidence="4 5">
    <name type="scientific">Haloarcula nitratireducens</name>
    <dbReference type="NCBI Taxonomy" id="2487749"/>
    <lineage>
        <taxon>Archaea</taxon>
        <taxon>Methanobacteriati</taxon>
        <taxon>Methanobacteriota</taxon>
        <taxon>Stenosarchaea group</taxon>
        <taxon>Halobacteria</taxon>
        <taxon>Halobacteriales</taxon>
        <taxon>Haloarculaceae</taxon>
        <taxon>Haloarcula</taxon>
    </lineage>
</organism>
<accession>A0AAW4PJU8</accession>
<dbReference type="InterPro" id="IPR055713">
    <property type="entry name" value="DUF7289"/>
</dbReference>
<dbReference type="Pfam" id="PF23981">
    <property type="entry name" value="DUF7305"/>
    <property type="match status" value="1"/>
</dbReference>
<sequence>MRDPEPSGRLPLLLRDSRGQSEVLGVVLILGLTIAGTAAAVAFGAPALSSIQQTTETSSAEHAMTQLDSKASLVGFDNAPSQQVDLGIRGTGGTTRVNASSGYITITKTNTTSGVTTTFLETDLGAVVYENGDTTIAYQGGGVWKRTGPGSTMVSSPEFHYRGTTLTLPLIIVSGTDTLDNRVQIRHGTSQPVFPVDGVASKTNPLAGDRVNVTITSRYYQAWGRFFEERSGGMATYDHPNQTVTATLVAPETQESVTQGMMSTSPSKKLHIDGKHGAVFIDTYNSSIGDYASTSGSGGTIATAGGVNVQHGTLNGSLVSGGGEVNLKKSSYVTDDLAYGGTFSTHDAPSSHVGGAITNDGSAPTIDPIDGYIDQQQTEIRDNPNVNADTDIDDQGDSDPTNDELDDSQTSWTLDAGTYYLETIDLQSGETLTLNNTDGPIEIYVEDDVILDDATLDVVSESGSRVRIYVAHKRIEIKGGSTVSVPEERSSKLWLYGGRDTHIKLEDAGTRVVGVIYAPSGDTHSGKVEFREEAELYGGIVGGEARIESGAEIHYDETLKSQAPLPVGADVTRLTYLHITTSTVNVTDG</sequence>